<organism evidence="8 9">
    <name type="scientific">Citricoccus muralis</name>
    <dbReference type="NCBI Taxonomy" id="169134"/>
    <lineage>
        <taxon>Bacteria</taxon>
        <taxon>Bacillati</taxon>
        <taxon>Actinomycetota</taxon>
        <taxon>Actinomycetes</taxon>
        <taxon>Micrococcales</taxon>
        <taxon>Micrococcaceae</taxon>
        <taxon>Citricoccus</taxon>
    </lineage>
</organism>
<keyword evidence="2 6" id="KW-0812">Transmembrane</keyword>
<evidence type="ECO:0000259" key="7">
    <source>
        <dbReference type="Pfam" id="PF00924"/>
    </source>
</evidence>
<feature type="compositionally biased region" description="Acidic residues" evidence="5">
    <location>
        <begin position="522"/>
        <end position="535"/>
    </location>
</feature>
<dbReference type="EMBL" id="CP121252">
    <property type="protein sequence ID" value="WFP16095.1"/>
    <property type="molecule type" value="Genomic_DNA"/>
</dbReference>
<feature type="compositionally biased region" description="Basic and acidic residues" evidence="5">
    <location>
        <begin position="536"/>
        <end position="548"/>
    </location>
</feature>
<evidence type="ECO:0000256" key="6">
    <source>
        <dbReference type="SAM" id="Phobius"/>
    </source>
</evidence>
<protein>
    <submittedName>
        <fullName evidence="8">Mechanosensitive ion channel</fullName>
    </submittedName>
</protein>
<feature type="transmembrane region" description="Helical" evidence="6">
    <location>
        <begin position="177"/>
        <end position="198"/>
    </location>
</feature>
<sequence>MTLVDRLSALPSSGTVSTLLTAAAGEPSSSETLGPTVPQGVQSTGEETIEAVGPVLGLVINVLVAVGIALAVVMVIALVARLVLHRRPETFPRMLRLLVPIAAVLSFLAARIAVSISDQTESWVWMVGFAMLIGLATSVAWLAMRILGIVERQVLSKYGSDGIDDRRDRKVQTQMRLIKRILVAVIIVIAISAVLLSIPSVRALGAGILASAGLISVVAGLAVQSTLTNVFAGVQLAFTDAARVGDVVQVDDVFGNIEDITLSYVVVKIWDGRRVIYPSSYFTTTPFENWTRTGSALSGTIEFDLDWQVPMQPLRARLLALLESTDLWDGRDASMQVTDAVGGMARVRAVVSARNSGDLWDLRCLVREDLVAFIHADHPEALYAVRYNDNDNDDEDELVEASRTDGGGVADSATAPSSDPRDESTDARSMPRIPSGTTGEVPRPGQAPATQPQPTVPGAESTDTEVHRESTGSVPLTVSSEHSSVFTGSISAIERNRDLAGPGDDVYEDRKRQQAENTGELDVVEPSDAAAEDEHDQSTEDEPRRTED</sequence>
<accession>A0ABY8H4S2</accession>
<keyword evidence="9" id="KW-1185">Reference proteome</keyword>
<evidence type="ECO:0000256" key="5">
    <source>
        <dbReference type="SAM" id="MobiDB-lite"/>
    </source>
</evidence>
<gene>
    <name evidence="8" type="ORF">P8192_11950</name>
</gene>
<evidence type="ECO:0000313" key="8">
    <source>
        <dbReference type="EMBL" id="WFP16095.1"/>
    </source>
</evidence>
<evidence type="ECO:0000256" key="1">
    <source>
        <dbReference type="ARBA" id="ARBA00004370"/>
    </source>
</evidence>
<dbReference type="RefSeq" id="WP_278157258.1">
    <property type="nucleotide sequence ID" value="NZ_CP121252.1"/>
</dbReference>
<dbReference type="InterPro" id="IPR006685">
    <property type="entry name" value="MscS_channel_2nd"/>
</dbReference>
<dbReference type="InterPro" id="IPR023408">
    <property type="entry name" value="MscS_beta-dom_sf"/>
</dbReference>
<feature type="compositionally biased region" description="Polar residues" evidence="5">
    <location>
        <begin position="471"/>
        <end position="490"/>
    </location>
</feature>
<dbReference type="Pfam" id="PF00924">
    <property type="entry name" value="MS_channel_2nd"/>
    <property type="match status" value="1"/>
</dbReference>
<keyword evidence="3 6" id="KW-1133">Transmembrane helix</keyword>
<dbReference type="SUPFAM" id="SSF50182">
    <property type="entry name" value="Sm-like ribonucleoproteins"/>
    <property type="match status" value="1"/>
</dbReference>
<comment type="subcellular location">
    <subcellularLocation>
        <location evidence="1">Membrane</location>
    </subcellularLocation>
</comment>
<feature type="transmembrane region" description="Helical" evidence="6">
    <location>
        <begin position="58"/>
        <end position="83"/>
    </location>
</feature>
<feature type="transmembrane region" description="Helical" evidence="6">
    <location>
        <begin position="95"/>
        <end position="116"/>
    </location>
</feature>
<reference evidence="8 9" key="1">
    <citation type="submission" date="2023-04" db="EMBL/GenBank/DDBJ databases">
        <title>Funneling lignin-derived compounds into biodiesel using alkali-halophilic Citricoccus sp. P2.</title>
        <authorList>
            <person name="Luo C.-B."/>
        </authorList>
    </citation>
    <scope>NUCLEOTIDE SEQUENCE [LARGE SCALE GENOMIC DNA]</scope>
    <source>
        <strain evidence="8 9">P2</strain>
    </source>
</reference>
<dbReference type="PANTHER" id="PTHR30566:SF25">
    <property type="entry name" value="INNER MEMBRANE PROTEIN"/>
    <property type="match status" value="1"/>
</dbReference>
<dbReference type="PANTHER" id="PTHR30566">
    <property type="entry name" value="YNAI-RELATED MECHANOSENSITIVE ION CHANNEL"/>
    <property type="match status" value="1"/>
</dbReference>
<evidence type="ECO:0000256" key="4">
    <source>
        <dbReference type="ARBA" id="ARBA00023136"/>
    </source>
</evidence>
<dbReference type="Proteomes" id="UP001219037">
    <property type="component" value="Chromosome"/>
</dbReference>
<feature type="region of interest" description="Disordered" evidence="5">
    <location>
        <begin position="400"/>
        <end position="548"/>
    </location>
</feature>
<name>A0ABY8H4S2_9MICC</name>
<feature type="domain" description="Mechanosensitive ion channel MscS" evidence="7">
    <location>
        <begin position="226"/>
        <end position="292"/>
    </location>
</feature>
<feature type="transmembrane region" description="Helical" evidence="6">
    <location>
        <begin position="122"/>
        <end position="143"/>
    </location>
</feature>
<evidence type="ECO:0000313" key="9">
    <source>
        <dbReference type="Proteomes" id="UP001219037"/>
    </source>
</evidence>
<dbReference type="Gene3D" id="1.10.287.1260">
    <property type="match status" value="1"/>
</dbReference>
<dbReference type="InterPro" id="IPR010920">
    <property type="entry name" value="LSM_dom_sf"/>
</dbReference>
<keyword evidence="4 6" id="KW-0472">Membrane</keyword>
<dbReference type="Gene3D" id="2.30.30.60">
    <property type="match status" value="1"/>
</dbReference>
<proteinExistence type="predicted"/>
<evidence type="ECO:0000256" key="3">
    <source>
        <dbReference type="ARBA" id="ARBA00022989"/>
    </source>
</evidence>
<feature type="compositionally biased region" description="Low complexity" evidence="5">
    <location>
        <begin position="442"/>
        <end position="459"/>
    </location>
</feature>
<evidence type="ECO:0000256" key="2">
    <source>
        <dbReference type="ARBA" id="ARBA00022692"/>
    </source>
</evidence>